<organism evidence="2 3">
    <name type="scientific">Paratrimastix pyriformis</name>
    <dbReference type="NCBI Taxonomy" id="342808"/>
    <lineage>
        <taxon>Eukaryota</taxon>
        <taxon>Metamonada</taxon>
        <taxon>Preaxostyla</taxon>
        <taxon>Paratrimastigidae</taxon>
        <taxon>Paratrimastix</taxon>
    </lineage>
</organism>
<name>A0ABQ8UWS6_9EUKA</name>
<dbReference type="SUPFAM" id="SSF52047">
    <property type="entry name" value="RNI-like"/>
    <property type="match status" value="1"/>
</dbReference>
<feature type="compositionally biased region" description="Acidic residues" evidence="1">
    <location>
        <begin position="737"/>
        <end position="747"/>
    </location>
</feature>
<proteinExistence type="predicted"/>
<evidence type="ECO:0000256" key="1">
    <source>
        <dbReference type="SAM" id="MobiDB-lite"/>
    </source>
</evidence>
<reference evidence="2" key="1">
    <citation type="journal article" date="2022" name="bioRxiv">
        <title>Genomics of Preaxostyla Flagellates Illuminates Evolutionary Transitions and the Path Towards Mitochondrial Loss.</title>
        <authorList>
            <person name="Novak L.V.F."/>
            <person name="Treitli S.C."/>
            <person name="Pyrih J."/>
            <person name="Halakuc P."/>
            <person name="Pipaliya S.V."/>
            <person name="Vacek V."/>
            <person name="Brzon O."/>
            <person name="Soukal P."/>
            <person name="Eme L."/>
            <person name="Dacks J.B."/>
            <person name="Karnkowska A."/>
            <person name="Elias M."/>
            <person name="Hampl V."/>
        </authorList>
    </citation>
    <scope>NUCLEOTIDE SEQUENCE</scope>
    <source>
        <strain evidence="2">RCP-MX</strain>
    </source>
</reference>
<feature type="compositionally biased region" description="Low complexity" evidence="1">
    <location>
        <begin position="727"/>
        <end position="736"/>
    </location>
</feature>
<dbReference type="EMBL" id="JAPMOS010000002">
    <property type="protein sequence ID" value="KAJ4462571.1"/>
    <property type="molecule type" value="Genomic_DNA"/>
</dbReference>
<evidence type="ECO:0000313" key="2">
    <source>
        <dbReference type="EMBL" id="KAJ4462571.1"/>
    </source>
</evidence>
<dbReference type="Proteomes" id="UP001141327">
    <property type="component" value="Unassembled WGS sequence"/>
</dbReference>
<feature type="region of interest" description="Disordered" evidence="1">
    <location>
        <begin position="726"/>
        <end position="747"/>
    </location>
</feature>
<comment type="caution">
    <text evidence="2">The sequence shown here is derived from an EMBL/GenBank/DDBJ whole genome shotgun (WGS) entry which is preliminary data.</text>
</comment>
<dbReference type="InterPro" id="IPR032675">
    <property type="entry name" value="LRR_dom_sf"/>
</dbReference>
<dbReference type="Gene3D" id="3.80.10.10">
    <property type="entry name" value="Ribonuclease Inhibitor"/>
    <property type="match status" value="2"/>
</dbReference>
<sequence length="747" mass="82158">MEGAFSQERQSQTTSALGNEEIAKEDLWERLPSELLRIIVEASSRPLHVYVQLLGLSQTIRSSVRGTLRELSFAEPDLLLDDITITVDALAALLGPCKSLRKLSFPSIIERWWDFNQTASAASWVDEAFGGHTQLAVLALPSSLPELDVERILCHLPGLVELTVDPCQRMSTRLLAMSTRLLAALARSCPGLQVLRCTFDECDCPDFAALTPLSGVLKVLDIQGKPRSGESLGALVGNLTAVTSLTFPPRCPPVALMPIASHLTSLELSDFIPGPWLCRLETLSLYLSHELFSPLARLLAANQATLRSLRLKLDMNDDNKASPILMGALCALPHLTHLNMFGDSCSLVALLPPPDLVNRLERLQIVCNNVFDHLAVVAPVRIASSRLQHLCLEAMIKSWLELRCPALVDLDLHDETRALVLHCPRLRTLTIPATHSLDRVSPLPELEVFEHPSFSNLSDPAWLLTGPKPPRLQVLSRVRLTQPDLLASLCACRSLVRLERLRLDVTRLPNPLVLRLPGQLERLDLHLETSPQAEAPPLLDLQVEAPGLLDFALNLEPDFSLPSVRVRLSDSPSLVRLTLYSDTMQSEAHTIALQTDAGTPAVAMQPRSLSLEGDIEVAGLVGFLARHGSRLRSITLRVEFRAEDWPQLVGALSGLTRLTRLHLRLPKALSHLSLACPHLRVLSLHKMRRKVKVVLACPLLEQLRGISHSSSQLTIALPAPNLDPNDELSFPSSSASESEDLEVVVDE</sequence>
<keyword evidence="3" id="KW-1185">Reference proteome</keyword>
<gene>
    <name evidence="2" type="ORF">PAPYR_548</name>
</gene>
<accession>A0ABQ8UWS6</accession>
<evidence type="ECO:0000313" key="3">
    <source>
        <dbReference type="Proteomes" id="UP001141327"/>
    </source>
</evidence>
<protein>
    <submittedName>
        <fullName evidence="2">Uncharacterized protein</fullName>
    </submittedName>
</protein>